<evidence type="ECO:0000313" key="1">
    <source>
        <dbReference type="EMBL" id="KAJ8116016.1"/>
    </source>
</evidence>
<dbReference type="EMBL" id="JAPHNI010000112">
    <property type="protein sequence ID" value="KAJ8116016.1"/>
    <property type="molecule type" value="Genomic_DNA"/>
</dbReference>
<comment type="caution">
    <text evidence="1">The sequence shown here is derived from an EMBL/GenBank/DDBJ whole genome shotgun (WGS) entry which is preliminary data.</text>
</comment>
<protein>
    <submittedName>
        <fullName evidence="1">Uncharacterized protein</fullName>
    </submittedName>
</protein>
<proteinExistence type="predicted"/>
<evidence type="ECO:0000313" key="2">
    <source>
        <dbReference type="Proteomes" id="UP001153331"/>
    </source>
</evidence>
<accession>A0ACC2ILD9</accession>
<dbReference type="Proteomes" id="UP001153331">
    <property type="component" value="Unassembled WGS sequence"/>
</dbReference>
<sequence length="118" mass="12863">MATGRGSDSSTSTPPKRPYRYLNGRSTNAVALSTMPDTAQRVARDRAKHMLLASVRFSNLRDGGLVKAGRPSRGQQSHTKKPPKTLAQRPPRPDTTKACRQTGVHLQPAGDRSFAVRL</sequence>
<name>A0ACC2ILD9_9PLEO</name>
<organism evidence="1 2">
    <name type="scientific">Boeremia exigua</name>
    <dbReference type="NCBI Taxonomy" id="749465"/>
    <lineage>
        <taxon>Eukaryota</taxon>
        <taxon>Fungi</taxon>
        <taxon>Dikarya</taxon>
        <taxon>Ascomycota</taxon>
        <taxon>Pezizomycotina</taxon>
        <taxon>Dothideomycetes</taxon>
        <taxon>Pleosporomycetidae</taxon>
        <taxon>Pleosporales</taxon>
        <taxon>Pleosporineae</taxon>
        <taxon>Didymellaceae</taxon>
        <taxon>Boeremia</taxon>
    </lineage>
</organism>
<keyword evidence="2" id="KW-1185">Reference proteome</keyword>
<reference evidence="1" key="1">
    <citation type="submission" date="2022-11" db="EMBL/GenBank/DDBJ databases">
        <title>Genome Sequence of Boeremia exigua.</title>
        <authorList>
            <person name="Buettner E."/>
        </authorList>
    </citation>
    <scope>NUCLEOTIDE SEQUENCE</scope>
    <source>
        <strain evidence="1">CU02</strain>
    </source>
</reference>
<gene>
    <name evidence="1" type="ORF">OPT61_g2467</name>
</gene>